<reference evidence="1 2" key="1">
    <citation type="journal article" date="2021" name="Microorganisms">
        <title>Acidisoma silvae sp. nov. and Acidisomacellulosilytica sp. nov., Two Acidophilic Bacteria Isolated from Decaying Wood, Hydrolyzing Cellulose and Producing Poly-3-hydroxybutyrate.</title>
        <authorList>
            <person name="Mieszkin S."/>
            <person name="Pouder E."/>
            <person name="Uroz S."/>
            <person name="Simon-Colin C."/>
            <person name="Alain K."/>
        </authorList>
    </citation>
    <scope>NUCLEOTIDE SEQUENCE [LARGE SCALE GENOMIC DNA]</scope>
    <source>
        <strain evidence="1 2">HW T5.17</strain>
    </source>
</reference>
<dbReference type="InterPro" id="IPR027417">
    <property type="entry name" value="P-loop_NTPase"/>
</dbReference>
<keyword evidence="2" id="KW-1185">Reference proteome</keyword>
<dbReference type="SUPFAM" id="SSF52540">
    <property type="entry name" value="P-loop containing nucleoside triphosphate hydrolases"/>
    <property type="match status" value="1"/>
</dbReference>
<dbReference type="AlphaFoldDB" id="A0A964E6Y1"/>
<comment type="caution">
    <text evidence="1">The sequence shown here is derived from an EMBL/GenBank/DDBJ whole genome shotgun (WGS) entry which is preliminary data.</text>
</comment>
<name>A0A964E6Y1_9PROT</name>
<evidence type="ECO:0000313" key="2">
    <source>
        <dbReference type="Proteomes" id="UP000721844"/>
    </source>
</evidence>
<accession>A0A964E6Y1</accession>
<dbReference type="EMBL" id="JAESVA010000018">
    <property type="protein sequence ID" value="MCB8883937.1"/>
    <property type="molecule type" value="Genomic_DNA"/>
</dbReference>
<evidence type="ECO:0000313" key="1">
    <source>
        <dbReference type="EMBL" id="MCB8883937.1"/>
    </source>
</evidence>
<dbReference type="Proteomes" id="UP000721844">
    <property type="component" value="Unassembled WGS sequence"/>
</dbReference>
<organism evidence="1 2">
    <name type="scientific">Acidisoma cellulosilyticum</name>
    <dbReference type="NCBI Taxonomy" id="2802395"/>
    <lineage>
        <taxon>Bacteria</taxon>
        <taxon>Pseudomonadati</taxon>
        <taxon>Pseudomonadota</taxon>
        <taxon>Alphaproteobacteria</taxon>
        <taxon>Acetobacterales</taxon>
        <taxon>Acidocellaceae</taxon>
        <taxon>Acidisoma</taxon>
    </lineage>
</organism>
<gene>
    <name evidence="1" type="ORF">ACELLULO517_27065</name>
</gene>
<protein>
    <recommendedName>
        <fullName evidence="3">CobQ/CobB/MinD/ParA nucleotide binding domain-containing protein</fullName>
    </recommendedName>
</protein>
<sequence>MMHEQKIVQATKPQPRIRRQVVTSVEEQSRVPVPAAIQRVAPKIETGIDLAGKPKIVFAAGRGKTGKTTLLRWMTETALDQGSSVVLADIDPTNSSFASYFEGVEQPEIDDPAGVRRWLLDLIEDCIASKQSAIIDLGGGDTTLRSLAGDLPNFAGEIEKGGLSPVIFYLAGNQPEDLLPARTLIDRGFSPQAQAIVFNETAIATGLTREQTFARVAASPDYRMLTKRAISLWMPRLFPMEALEARHCHFLDARDRTVTPQLGLFESAGVRAWLDAMNARFAGVSSWIP</sequence>
<proteinExistence type="predicted"/>
<evidence type="ECO:0008006" key="3">
    <source>
        <dbReference type="Google" id="ProtNLM"/>
    </source>
</evidence>
<dbReference type="Gene3D" id="3.40.50.300">
    <property type="entry name" value="P-loop containing nucleotide triphosphate hydrolases"/>
    <property type="match status" value="1"/>
</dbReference>
<dbReference type="RefSeq" id="WP_227310678.1">
    <property type="nucleotide sequence ID" value="NZ_JAESVA010000018.1"/>
</dbReference>